<dbReference type="Pfam" id="PF03745">
    <property type="entry name" value="DUF309"/>
    <property type="match status" value="1"/>
</dbReference>
<dbReference type="PANTHER" id="PTHR34796:SF1">
    <property type="entry name" value="EXPRESSED PROTEIN"/>
    <property type="match status" value="1"/>
</dbReference>
<dbReference type="EMBL" id="CP034235">
    <property type="protein sequence ID" value="QGQ96745.1"/>
    <property type="molecule type" value="Genomic_DNA"/>
</dbReference>
<sequence length="179" mass="21042">MPRYPEPYIEYLIYLHVERDFFECHEVLEEYWKSVPNSPLRQAWHGLIQIAVALYHQRRGNIAGARKMLESAIHNISEDHMEQLGLQVDAFSQVLSDRLEQLKQSPQAVFEDLNFPIADNELLLLCQSHPLAANKLWLSRSDLLDTGLIHKHTLRDRSEVIETRQKQYELRKQSRELKG</sequence>
<dbReference type="InterPro" id="IPR023203">
    <property type="entry name" value="TTHA0068_sf"/>
</dbReference>
<dbReference type="OrthoDB" id="165483at2"/>
<keyword evidence="2" id="KW-1185">Reference proteome</keyword>
<reference evidence="2" key="1">
    <citation type="submission" date="2018-11" db="EMBL/GenBank/DDBJ databases">
        <title>Complete genome sequence of Paenibacillus sp. ML311-T8.</title>
        <authorList>
            <person name="Nam Y.-D."/>
            <person name="Kang J."/>
            <person name="Chung W.-H."/>
            <person name="Park Y.S."/>
        </authorList>
    </citation>
    <scope>NUCLEOTIDE SEQUENCE [LARGE SCALE GENOMIC DNA]</scope>
    <source>
        <strain evidence="2">ML311-T8</strain>
    </source>
</reference>
<evidence type="ECO:0000313" key="2">
    <source>
        <dbReference type="Proteomes" id="UP000426246"/>
    </source>
</evidence>
<dbReference type="InterPro" id="IPR005500">
    <property type="entry name" value="DUF309"/>
</dbReference>
<dbReference type="KEGG" id="ppsc:EHS13_18595"/>
<dbReference type="SUPFAM" id="SSF140663">
    <property type="entry name" value="TTHA0068-like"/>
    <property type="match status" value="1"/>
</dbReference>
<dbReference type="RefSeq" id="WP_155701817.1">
    <property type="nucleotide sequence ID" value="NZ_CP034235.1"/>
</dbReference>
<dbReference type="Gene3D" id="1.10.3450.10">
    <property type="entry name" value="TTHA0068-like"/>
    <property type="match status" value="1"/>
</dbReference>
<dbReference type="Proteomes" id="UP000426246">
    <property type="component" value="Chromosome"/>
</dbReference>
<organism evidence="1 2">
    <name type="scientific">Paenibacillus psychroresistens</name>
    <dbReference type="NCBI Taxonomy" id="1778678"/>
    <lineage>
        <taxon>Bacteria</taxon>
        <taxon>Bacillati</taxon>
        <taxon>Bacillota</taxon>
        <taxon>Bacilli</taxon>
        <taxon>Bacillales</taxon>
        <taxon>Paenibacillaceae</taxon>
        <taxon>Paenibacillus</taxon>
    </lineage>
</organism>
<proteinExistence type="predicted"/>
<name>A0A6B8RMH4_9BACL</name>
<protein>
    <submittedName>
        <fullName evidence="1">DUF309 domain-containing protein</fullName>
    </submittedName>
</protein>
<accession>A0A6B8RMH4</accession>
<gene>
    <name evidence="1" type="ORF">EHS13_18595</name>
</gene>
<evidence type="ECO:0000313" key="1">
    <source>
        <dbReference type="EMBL" id="QGQ96745.1"/>
    </source>
</evidence>
<dbReference type="AlphaFoldDB" id="A0A6B8RMH4"/>
<dbReference type="PANTHER" id="PTHR34796">
    <property type="entry name" value="EXPRESSED PROTEIN"/>
    <property type="match status" value="1"/>
</dbReference>